<reference evidence="2" key="1">
    <citation type="journal article" date="2023" name="Insect Mol. Biol.">
        <title>Genome sequencing provides insights into the evolution of gene families encoding plant cell wall-degrading enzymes in longhorned beetles.</title>
        <authorList>
            <person name="Shin N.R."/>
            <person name="Okamura Y."/>
            <person name="Kirsch R."/>
            <person name="Pauchet Y."/>
        </authorList>
    </citation>
    <scope>NUCLEOTIDE SEQUENCE</scope>
    <source>
        <strain evidence="2">MMC_N1</strain>
    </source>
</reference>
<evidence type="ECO:0000313" key="2">
    <source>
        <dbReference type="EMBL" id="KAJ8978951.1"/>
    </source>
</evidence>
<comment type="caution">
    <text evidence="2">The sequence shown here is derived from an EMBL/GenBank/DDBJ whole genome shotgun (WGS) entry which is preliminary data.</text>
</comment>
<keyword evidence="3" id="KW-1185">Reference proteome</keyword>
<protein>
    <recommendedName>
        <fullName evidence="4">PIR Superfamily Protein</fullName>
    </recommendedName>
</protein>
<organism evidence="2 3">
    <name type="scientific">Molorchus minor</name>
    <dbReference type="NCBI Taxonomy" id="1323400"/>
    <lineage>
        <taxon>Eukaryota</taxon>
        <taxon>Metazoa</taxon>
        <taxon>Ecdysozoa</taxon>
        <taxon>Arthropoda</taxon>
        <taxon>Hexapoda</taxon>
        <taxon>Insecta</taxon>
        <taxon>Pterygota</taxon>
        <taxon>Neoptera</taxon>
        <taxon>Endopterygota</taxon>
        <taxon>Coleoptera</taxon>
        <taxon>Polyphaga</taxon>
        <taxon>Cucujiformia</taxon>
        <taxon>Chrysomeloidea</taxon>
        <taxon>Cerambycidae</taxon>
        <taxon>Lamiinae</taxon>
        <taxon>Monochamini</taxon>
        <taxon>Molorchus</taxon>
    </lineage>
</organism>
<evidence type="ECO:0000313" key="3">
    <source>
        <dbReference type="Proteomes" id="UP001162164"/>
    </source>
</evidence>
<sequence length="163" mass="18983">MVSNDLSRMDLETGENYRDSETGEIYCETFYNEETGEFEGNNHHSPTIKFKIPSSALITKENKWIKNYRSTKASKNELELITAAIFLLPTLILFYPVLGLLLFYIHGPTKRTKNLKKIRLCITRALHIILKEFCAKCRYENAKRKITKIQDIRNDKLTKYGSI</sequence>
<accession>A0ABQ9JL75</accession>
<keyword evidence="1" id="KW-0472">Membrane</keyword>
<keyword evidence="1" id="KW-1133">Transmembrane helix</keyword>
<dbReference type="EMBL" id="JAPWTJ010000387">
    <property type="protein sequence ID" value="KAJ8978951.1"/>
    <property type="molecule type" value="Genomic_DNA"/>
</dbReference>
<name>A0ABQ9JL75_9CUCU</name>
<evidence type="ECO:0008006" key="4">
    <source>
        <dbReference type="Google" id="ProtNLM"/>
    </source>
</evidence>
<keyword evidence="1" id="KW-0812">Transmembrane</keyword>
<evidence type="ECO:0000256" key="1">
    <source>
        <dbReference type="SAM" id="Phobius"/>
    </source>
</evidence>
<proteinExistence type="predicted"/>
<gene>
    <name evidence="2" type="ORF">NQ317_009347</name>
</gene>
<feature type="transmembrane region" description="Helical" evidence="1">
    <location>
        <begin position="80"/>
        <end position="105"/>
    </location>
</feature>
<dbReference type="Proteomes" id="UP001162164">
    <property type="component" value="Unassembled WGS sequence"/>
</dbReference>